<name>A0ABM9NAZ9_RICHE</name>
<organism evidence="1 2">
    <name type="scientific">Rickettsia helvetica</name>
    <dbReference type="NCBI Taxonomy" id="35789"/>
    <lineage>
        <taxon>Bacteria</taxon>
        <taxon>Pseudomonadati</taxon>
        <taxon>Pseudomonadota</taxon>
        <taxon>Alphaproteobacteria</taxon>
        <taxon>Rickettsiales</taxon>
        <taxon>Rickettsiaceae</taxon>
        <taxon>Rickettsieae</taxon>
        <taxon>Rickettsia</taxon>
        <taxon>spotted fever group</taxon>
    </lineage>
</organism>
<protein>
    <submittedName>
        <fullName evidence="1">Uncharacterized protein</fullName>
    </submittedName>
</protein>
<gene>
    <name evidence="1" type="ORF">OB144RH_02665</name>
</gene>
<accession>A0ABM9NAZ9</accession>
<evidence type="ECO:0000313" key="1">
    <source>
        <dbReference type="EMBL" id="CAK9120439.1"/>
    </source>
</evidence>
<proteinExistence type="predicted"/>
<dbReference type="EMBL" id="OZ018776">
    <property type="protein sequence ID" value="CAK9120439.1"/>
    <property type="molecule type" value="Genomic_DNA"/>
</dbReference>
<sequence>MPSNIAEKCNLVNLVFVNLTLKPEKLDFMLSPSLSTFVEI</sequence>
<reference evidence="1 2" key="1">
    <citation type="submission" date="2024-02" db="EMBL/GenBank/DDBJ databases">
        <authorList>
            <person name="Nijsse B."/>
            <person name="Sprong H."/>
        </authorList>
    </citation>
    <scope>NUCLEOTIDE SEQUENCE [LARGE SCALE GENOMIC DNA]</scope>
    <source>
        <strain evidence="1">OB144</strain>
    </source>
</reference>
<evidence type="ECO:0000313" key="2">
    <source>
        <dbReference type="Proteomes" id="UP001642485"/>
    </source>
</evidence>
<dbReference type="Proteomes" id="UP001642485">
    <property type="component" value="Chromosome"/>
</dbReference>
<keyword evidence="2" id="KW-1185">Reference proteome</keyword>